<reference evidence="1 2" key="2">
    <citation type="submission" date="2018-11" db="EMBL/GenBank/DDBJ databases">
        <authorList>
            <consortium name="Pathogen Informatics"/>
        </authorList>
    </citation>
    <scope>NUCLEOTIDE SEQUENCE [LARGE SCALE GENOMIC DNA]</scope>
    <source>
        <strain evidence="1 2">MHpl1</strain>
    </source>
</reference>
<sequence length="87" mass="9562">MALVNEFAVHVDRESPNSRILEPFIVHILSQHISNERHVVLTGPIQRHSYSSTTASVALRNEAIKKLTSNAPTKVTGALKEMVTVSS</sequence>
<name>A0A0N4WVT7_HAEPC</name>
<gene>
    <name evidence="1" type="ORF">HPLM_LOCUS15814</name>
</gene>
<dbReference type="EMBL" id="UZAF01019138">
    <property type="protein sequence ID" value="VDO57932.1"/>
    <property type="molecule type" value="Genomic_DNA"/>
</dbReference>
<accession>A0A0N4WVT7</accession>
<evidence type="ECO:0000313" key="2">
    <source>
        <dbReference type="Proteomes" id="UP000268014"/>
    </source>
</evidence>
<protein>
    <submittedName>
        <fullName evidence="3">Actin-related protein 2/3 complex subunit 4</fullName>
    </submittedName>
</protein>
<keyword evidence="2" id="KW-1185">Reference proteome</keyword>
<evidence type="ECO:0000313" key="1">
    <source>
        <dbReference type="EMBL" id="VDO57932.1"/>
    </source>
</evidence>
<proteinExistence type="predicted"/>
<evidence type="ECO:0000313" key="3">
    <source>
        <dbReference type="WBParaSite" id="HPLM_0001582201-mRNA-1"/>
    </source>
</evidence>
<organism evidence="3">
    <name type="scientific">Haemonchus placei</name>
    <name type="common">Barber's pole worm</name>
    <dbReference type="NCBI Taxonomy" id="6290"/>
    <lineage>
        <taxon>Eukaryota</taxon>
        <taxon>Metazoa</taxon>
        <taxon>Ecdysozoa</taxon>
        <taxon>Nematoda</taxon>
        <taxon>Chromadorea</taxon>
        <taxon>Rhabditida</taxon>
        <taxon>Rhabditina</taxon>
        <taxon>Rhabditomorpha</taxon>
        <taxon>Strongyloidea</taxon>
        <taxon>Trichostrongylidae</taxon>
        <taxon>Haemonchus</taxon>
    </lineage>
</organism>
<dbReference type="Proteomes" id="UP000268014">
    <property type="component" value="Unassembled WGS sequence"/>
</dbReference>
<dbReference type="AlphaFoldDB" id="A0A0N4WVT7"/>
<reference evidence="3" key="1">
    <citation type="submission" date="2017-02" db="UniProtKB">
        <authorList>
            <consortium name="WormBaseParasite"/>
        </authorList>
    </citation>
    <scope>IDENTIFICATION</scope>
</reference>
<dbReference type="WBParaSite" id="HPLM_0001582201-mRNA-1">
    <property type="protein sequence ID" value="HPLM_0001582201-mRNA-1"/>
    <property type="gene ID" value="HPLM_0001582201"/>
</dbReference>